<feature type="transmembrane region" description="Helical" evidence="1">
    <location>
        <begin position="51"/>
        <end position="69"/>
    </location>
</feature>
<evidence type="ECO:0000313" key="2">
    <source>
        <dbReference type="EMBL" id="GHE11139.1"/>
    </source>
</evidence>
<name>A0A918YPQ5_9ACTN</name>
<dbReference type="EMBL" id="BMVG01000027">
    <property type="protein sequence ID" value="GHE11139.1"/>
    <property type="molecule type" value="Genomic_DNA"/>
</dbReference>
<organism evidence="2 3">
    <name type="scientific">Streptomyces alanosinicus</name>
    <dbReference type="NCBI Taxonomy" id="68171"/>
    <lineage>
        <taxon>Bacteria</taxon>
        <taxon>Bacillati</taxon>
        <taxon>Actinomycetota</taxon>
        <taxon>Actinomycetes</taxon>
        <taxon>Kitasatosporales</taxon>
        <taxon>Streptomycetaceae</taxon>
        <taxon>Streptomyces</taxon>
    </lineage>
</organism>
<keyword evidence="3" id="KW-1185">Reference proteome</keyword>
<reference evidence="2" key="2">
    <citation type="submission" date="2020-09" db="EMBL/GenBank/DDBJ databases">
        <authorList>
            <person name="Sun Q."/>
            <person name="Ohkuma M."/>
        </authorList>
    </citation>
    <scope>NUCLEOTIDE SEQUENCE</scope>
    <source>
        <strain evidence="2">JCM 4714</strain>
    </source>
</reference>
<proteinExistence type="predicted"/>
<reference evidence="2" key="1">
    <citation type="journal article" date="2014" name="Int. J. Syst. Evol. Microbiol.">
        <title>Complete genome sequence of Corynebacterium casei LMG S-19264T (=DSM 44701T), isolated from a smear-ripened cheese.</title>
        <authorList>
            <consortium name="US DOE Joint Genome Institute (JGI-PGF)"/>
            <person name="Walter F."/>
            <person name="Albersmeier A."/>
            <person name="Kalinowski J."/>
            <person name="Ruckert C."/>
        </authorList>
    </citation>
    <scope>NUCLEOTIDE SEQUENCE</scope>
    <source>
        <strain evidence="2">JCM 4714</strain>
    </source>
</reference>
<dbReference type="AlphaFoldDB" id="A0A918YPQ5"/>
<evidence type="ECO:0000256" key="1">
    <source>
        <dbReference type="SAM" id="Phobius"/>
    </source>
</evidence>
<evidence type="ECO:0000313" key="3">
    <source>
        <dbReference type="Proteomes" id="UP000655443"/>
    </source>
</evidence>
<dbReference type="Proteomes" id="UP000655443">
    <property type="component" value="Unassembled WGS sequence"/>
</dbReference>
<keyword evidence="1" id="KW-0472">Membrane</keyword>
<sequence>MTENPPMTRRALLVPLQTAASVALLVARVAWDSDTFQHCRYLGPSTRMYVTSWTGLACALGALLAFATLPRAERRGITAASAALSVLAALLLLAGVYWLYAPDPSGGDDCSGMRPLIP</sequence>
<keyword evidence="1" id="KW-0812">Transmembrane</keyword>
<feature type="transmembrane region" description="Helical" evidence="1">
    <location>
        <begin position="76"/>
        <end position="100"/>
    </location>
</feature>
<keyword evidence="1" id="KW-1133">Transmembrane helix</keyword>
<protein>
    <submittedName>
        <fullName evidence="2">Uncharacterized protein</fullName>
    </submittedName>
</protein>
<gene>
    <name evidence="2" type="ORF">GCM10010339_69630</name>
</gene>
<feature type="transmembrane region" description="Helical" evidence="1">
    <location>
        <begin position="12"/>
        <end position="31"/>
    </location>
</feature>
<comment type="caution">
    <text evidence="2">The sequence shown here is derived from an EMBL/GenBank/DDBJ whole genome shotgun (WGS) entry which is preliminary data.</text>
</comment>
<accession>A0A918YPQ5</accession>